<evidence type="ECO:0000256" key="1">
    <source>
        <dbReference type="ARBA" id="ARBA00004613"/>
    </source>
</evidence>
<dbReference type="Gene3D" id="2.60.120.830">
    <property type="match status" value="1"/>
</dbReference>
<dbReference type="InterPro" id="IPR000884">
    <property type="entry name" value="TSP1_rpt"/>
</dbReference>
<evidence type="ECO:0000313" key="12">
    <source>
        <dbReference type="Proteomes" id="UP001168990"/>
    </source>
</evidence>
<evidence type="ECO:0000313" key="11">
    <source>
        <dbReference type="EMBL" id="KAK0178226.1"/>
    </source>
</evidence>
<keyword evidence="4" id="KW-0378">Hydrolase</keyword>
<evidence type="ECO:0000259" key="9">
    <source>
        <dbReference type="Pfam" id="PF05986"/>
    </source>
</evidence>
<dbReference type="InterPro" id="IPR050439">
    <property type="entry name" value="ADAMTS_ADAMTS-like"/>
</dbReference>
<sequence>MLPGAMYNSDFQCRMMEPDTVTCDIEKLVGCEELWCILGKRCITNDSPPAEGTTCGENKWCIKKKCVPMGSRPSAINGGWGKWGSPGECSRTCGGGVRVTERECDNPRPSNLGRYCLGERRRVEVCNTKPCDPDKPSFRATQCSEYDYKPILTDGILHTWRPYVRALLDPCILHCQHEQNKFVKMGITKDGTPCKSGYAKVVTIPKSAKQIKVFEKEPSENALAVKLEHYDDYCLNGEYEITYTRELNCVGARLIYKRPESKQDEIEIKGPINDDIQIQGTKPCRPTSHQEPKPTIKRTDISSPVKKSILKNSGKINKLNKKDLMRYLDEADDKDNGDSGINEDTKDELKKILHEWLLEHKNKQMCSHNKYLIEVEFNEIKITPEASTVGGKSDLTSSEAQMESSTIKVGLDSETTDAELTVTSMKESQQGDNVVTEEGNTEMNSLSTLKPGTVIKDEYPANETVLIEAPIKDDYSSANLSDIAFQENGDSPRVQIDRAHEKIYRGPEARKRINEMAYGNIIDLPDSEATAEDSLEE</sequence>
<evidence type="ECO:0000256" key="2">
    <source>
        <dbReference type="ARBA" id="ARBA00022525"/>
    </source>
</evidence>
<dbReference type="SMART" id="SM00209">
    <property type="entry name" value="TSP1"/>
    <property type="match status" value="1"/>
</dbReference>
<organism evidence="11 12">
    <name type="scientific">Microctonus aethiopoides</name>
    <dbReference type="NCBI Taxonomy" id="144406"/>
    <lineage>
        <taxon>Eukaryota</taxon>
        <taxon>Metazoa</taxon>
        <taxon>Ecdysozoa</taxon>
        <taxon>Arthropoda</taxon>
        <taxon>Hexapoda</taxon>
        <taxon>Insecta</taxon>
        <taxon>Pterygota</taxon>
        <taxon>Neoptera</taxon>
        <taxon>Endopterygota</taxon>
        <taxon>Hymenoptera</taxon>
        <taxon>Apocrita</taxon>
        <taxon>Ichneumonoidea</taxon>
        <taxon>Braconidae</taxon>
        <taxon>Euphorinae</taxon>
        <taxon>Microctonus</taxon>
    </lineage>
</organism>
<comment type="subcellular location">
    <subcellularLocation>
        <location evidence="1">Secreted</location>
    </subcellularLocation>
</comment>
<evidence type="ECO:0000256" key="5">
    <source>
        <dbReference type="ARBA" id="ARBA00022833"/>
    </source>
</evidence>
<dbReference type="Proteomes" id="UP001168990">
    <property type="component" value="Unassembled WGS sequence"/>
</dbReference>
<keyword evidence="6" id="KW-1015">Disulfide bond</keyword>
<keyword evidence="2" id="KW-0964">Secreted</keyword>
<keyword evidence="5" id="KW-0862">Zinc</keyword>
<evidence type="ECO:0000256" key="6">
    <source>
        <dbReference type="ARBA" id="ARBA00023157"/>
    </source>
</evidence>
<dbReference type="Gene3D" id="2.20.100.10">
    <property type="entry name" value="Thrombospondin type-1 (TSP1) repeat"/>
    <property type="match status" value="1"/>
</dbReference>
<keyword evidence="3" id="KW-0479">Metal-binding</keyword>
<evidence type="ECO:0000256" key="4">
    <source>
        <dbReference type="ARBA" id="ARBA00022801"/>
    </source>
</evidence>
<keyword evidence="7" id="KW-0325">Glycoprotein</keyword>
<keyword evidence="12" id="KW-1185">Reference proteome</keyword>
<evidence type="ECO:0000256" key="8">
    <source>
        <dbReference type="SAM" id="MobiDB-lite"/>
    </source>
</evidence>
<dbReference type="Pfam" id="PF00090">
    <property type="entry name" value="TSP_1"/>
    <property type="match status" value="1"/>
</dbReference>
<dbReference type="GO" id="GO:0046872">
    <property type="term" value="F:metal ion binding"/>
    <property type="evidence" value="ECO:0007669"/>
    <property type="project" value="UniProtKB-KW"/>
</dbReference>
<dbReference type="InterPro" id="IPR041645">
    <property type="entry name" value="ADAMTS_CR_2"/>
</dbReference>
<dbReference type="SUPFAM" id="SSF82895">
    <property type="entry name" value="TSP-1 type 1 repeat"/>
    <property type="match status" value="1"/>
</dbReference>
<dbReference type="Pfam" id="PF05986">
    <property type="entry name" value="ADAMTS_spacer1"/>
    <property type="match status" value="1"/>
</dbReference>
<dbReference type="PANTHER" id="PTHR13723:SF200">
    <property type="entry name" value="ADAM METALLOPEPTIDASE WITH THROMBOSPONDIN TYPE 1 MOTIF B, ISOFORM B"/>
    <property type="match status" value="1"/>
</dbReference>
<dbReference type="GO" id="GO:0030198">
    <property type="term" value="P:extracellular matrix organization"/>
    <property type="evidence" value="ECO:0007669"/>
    <property type="project" value="TreeGrafter"/>
</dbReference>
<reference evidence="11" key="1">
    <citation type="journal article" date="2023" name="bioRxiv">
        <title>Scaffold-level genome assemblies of two parasitoid biocontrol wasps reveal the parthenogenesis mechanism and an associated novel virus.</title>
        <authorList>
            <person name="Inwood S."/>
            <person name="Skelly J."/>
            <person name="Guhlin J."/>
            <person name="Harrop T."/>
            <person name="Goldson S."/>
            <person name="Dearden P."/>
        </authorList>
    </citation>
    <scope>NUCLEOTIDE SEQUENCE</scope>
    <source>
        <strain evidence="11">Irish</strain>
        <tissue evidence="11">Whole body</tissue>
    </source>
</reference>
<feature type="domain" description="ADAMTS/ADAMTS-like Spacer 1" evidence="9">
    <location>
        <begin position="195"/>
        <end position="279"/>
    </location>
</feature>
<dbReference type="Pfam" id="PF17771">
    <property type="entry name" value="ADAMTS_CR_2"/>
    <property type="match status" value="1"/>
</dbReference>
<feature type="domain" description="ADAMTS cysteine-rich" evidence="10">
    <location>
        <begin position="3"/>
        <end position="67"/>
    </location>
</feature>
<evidence type="ECO:0000256" key="7">
    <source>
        <dbReference type="ARBA" id="ARBA00023180"/>
    </source>
</evidence>
<dbReference type="EMBL" id="JAQQBS010000001">
    <property type="protein sequence ID" value="KAK0178226.1"/>
    <property type="molecule type" value="Genomic_DNA"/>
</dbReference>
<dbReference type="Gene3D" id="3.40.1620.60">
    <property type="match status" value="1"/>
</dbReference>
<feature type="region of interest" description="Disordered" evidence="8">
    <location>
        <begin position="277"/>
        <end position="298"/>
    </location>
</feature>
<evidence type="ECO:0000259" key="10">
    <source>
        <dbReference type="Pfam" id="PF17771"/>
    </source>
</evidence>
<dbReference type="GO" id="GO:0031012">
    <property type="term" value="C:extracellular matrix"/>
    <property type="evidence" value="ECO:0007669"/>
    <property type="project" value="TreeGrafter"/>
</dbReference>
<reference evidence="11" key="2">
    <citation type="submission" date="2023-03" db="EMBL/GenBank/DDBJ databases">
        <authorList>
            <person name="Inwood S.N."/>
            <person name="Skelly J.G."/>
            <person name="Guhlin J."/>
            <person name="Harrop T.W.R."/>
            <person name="Goldson S.G."/>
            <person name="Dearden P.K."/>
        </authorList>
    </citation>
    <scope>NUCLEOTIDE SEQUENCE</scope>
    <source>
        <strain evidence="11">Irish</strain>
        <tissue evidence="11">Whole body</tissue>
    </source>
</reference>
<dbReference type="FunFam" id="2.20.100.10:FF:000006">
    <property type="entry name" value="A disintegrin and metalloproteinase with thrombospondin motifs 1"/>
    <property type="match status" value="1"/>
</dbReference>
<protein>
    <submittedName>
        <fullName evidence="11">Uncharacterized protein</fullName>
    </submittedName>
</protein>
<dbReference type="PANTHER" id="PTHR13723">
    <property type="entry name" value="ADAMTS A DISINTEGRIN AND METALLOPROTEASE WITH THROMBOSPONDIN MOTIFS PROTEASE"/>
    <property type="match status" value="1"/>
</dbReference>
<dbReference type="InterPro" id="IPR010294">
    <property type="entry name" value="ADAMTS_spacer1"/>
</dbReference>
<dbReference type="InterPro" id="IPR036383">
    <property type="entry name" value="TSP1_rpt_sf"/>
</dbReference>
<evidence type="ECO:0000256" key="3">
    <source>
        <dbReference type="ARBA" id="ARBA00022723"/>
    </source>
</evidence>
<feature type="region of interest" description="Disordered" evidence="8">
    <location>
        <begin position="427"/>
        <end position="447"/>
    </location>
</feature>
<comment type="caution">
    <text evidence="11">The sequence shown here is derived from an EMBL/GenBank/DDBJ whole genome shotgun (WGS) entry which is preliminary data.</text>
</comment>
<dbReference type="GO" id="GO:0005576">
    <property type="term" value="C:extracellular region"/>
    <property type="evidence" value="ECO:0007669"/>
    <property type="project" value="UniProtKB-SubCell"/>
</dbReference>
<name>A0AA39KYE0_9HYME</name>
<proteinExistence type="predicted"/>
<dbReference type="PROSITE" id="PS50092">
    <property type="entry name" value="TSP1"/>
    <property type="match status" value="1"/>
</dbReference>
<dbReference type="GO" id="GO:0004222">
    <property type="term" value="F:metalloendopeptidase activity"/>
    <property type="evidence" value="ECO:0007669"/>
    <property type="project" value="TreeGrafter"/>
</dbReference>
<accession>A0AA39KYE0</accession>
<dbReference type="AlphaFoldDB" id="A0AA39KYE0"/>
<gene>
    <name evidence="11" type="ORF">PV328_002198</name>
</gene>
<feature type="compositionally biased region" description="Basic and acidic residues" evidence="8">
    <location>
        <begin position="288"/>
        <end position="298"/>
    </location>
</feature>
<dbReference type="GO" id="GO:0006508">
    <property type="term" value="P:proteolysis"/>
    <property type="evidence" value="ECO:0007669"/>
    <property type="project" value="TreeGrafter"/>
</dbReference>